<accession>A0A6G1PA74</accession>
<dbReference type="Gene3D" id="1.20.5.500">
    <property type="entry name" value="Single helix bin"/>
    <property type="match status" value="1"/>
</dbReference>
<dbReference type="Gene3D" id="1.20.5.1160">
    <property type="entry name" value="Vasodilator-stimulated phosphoprotein"/>
    <property type="match status" value="1"/>
</dbReference>
<evidence type="ECO:0000256" key="1">
    <source>
        <dbReference type="ARBA" id="ARBA00022744"/>
    </source>
</evidence>
<dbReference type="FunFam" id="1.20.5.1160:FF:000002">
    <property type="entry name" value="Type I keratin 10"/>
    <property type="match status" value="1"/>
</dbReference>
<name>A0A6G1PA74_CHAAH</name>
<organism evidence="7 8">
    <name type="scientific">Channa argus</name>
    <name type="common">Northern snakehead</name>
    <name type="synonym">Ophicephalus argus</name>
    <dbReference type="NCBI Taxonomy" id="215402"/>
    <lineage>
        <taxon>Eukaryota</taxon>
        <taxon>Metazoa</taxon>
        <taxon>Chordata</taxon>
        <taxon>Craniata</taxon>
        <taxon>Vertebrata</taxon>
        <taxon>Euteleostomi</taxon>
        <taxon>Actinopterygii</taxon>
        <taxon>Neopterygii</taxon>
        <taxon>Teleostei</taxon>
        <taxon>Neoteleostei</taxon>
        <taxon>Acanthomorphata</taxon>
        <taxon>Anabantaria</taxon>
        <taxon>Anabantiformes</taxon>
        <taxon>Channoidei</taxon>
        <taxon>Channidae</taxon>
        <taxon>Channa</taxon>
    </lineage>
</organism>
<dbReference type="AlphaFoldDB" id="A0A6G1PA74"/>
<keyword evidence="8" id="KW-1185">Reference proteome</keyword>
<evidence type="ECO:0000256" key="4">
    <source>
        <dbReference type="SAM" id="Coils"/>
    </source>
</evidence>
<dbReference type="FunFam" id="1.20.5.170:FF:000002">
    <property type="entry name" value="Type I keratin KA11"/>
    <property type="match status" value="1"/>
</dbReference>
<dbReference type="InterPro" id="IPR039008">
    <property type="entry name" value="IF_rod_dom"/>
</dbReference>
<evidence type="ECO:0000256" key="2">
    <source>
        <dbReference type="ARBA" id="ARBA00022754"/>
    </source>
</evidence>
<reference evidence="7 8" key="1">
    <citation type="submission" date="2019-02" db="EMBL/GenBank/DDBJ databases">
        <title>Opniocepnalus argus genome.</title>
        <authorList>
            <person name="Zhou C."/>
            <person name="Xiao S."/>
        </authorList>
    </citation>
    <scope>NUCLEOTIDE SEQUENCE [LARGE SCALE GENOMIC DNA]</scope>
    <source>
        <strain evidence="7">OARG1902GOOAL</strain>
        <tissue evidence="7">Muscle</tissue>
    </source>
</reference>
<feature type="domain" description="IF rod" evidence="6">
    <location>
        <begin position="59"/>
        <end position="370"/>
    </location>
</feature>
<dbReference type="SUPFAM" id="SSF64593">
    <property type="entry name" value="Intermediate filament protein, coiled coil region"/>
    <property type="match status" value="2"/>
</dbReference>
<dbReference type="Gene3D" id="1.20.5.170">
    <property type="match status" value="1"/>
</dbReference>
<dbReference type="Pfam" id="PF00038">
    <property type="entry name" value="Filament"/>
    <property type="match status" value="1"/>
</dbReference>
<dbReference type="PROSITE" id="PS51842">
    <property type="entry name" value="IF_ROD_2"/>
    <property type="match status" value="1"/>
</dbReference>
<protein>
    <submittedName>
        <fullName evidence="7">Keratin, type I cytoskeletal 17 Cytokeratin-17</fullName>
    </submittedName>
</protein>
<evidence type="ECO:0000313" key="7">
    <source>
        <dbReference type="EMBL" id="KAF3687147.1"/>
    </source>
</evidence>
<dbReference type="FunFam" id="1.20.5.500:FF:000001">
    <property type="entry name" value="Type II keratin 23"/>
    <property type="match status" value="1"/>
</dbReference>
<dbReference type="OrthoDB" id="2441647at2759"/>
<keyword evidence="2" id="KW-0403">Intermediate filament</keyword>
<feature type="compositionally biased region" description="Polar residues" evidence="5">
    <location>
        <begin position="1"/>
        <end position="13"/>
    </location>
</feature>
<dbReference type="GO" id="GO:0005198">
    <property type="term" value="F:structural molecule activity"/>
    <property type="evidence" value="ECO:0007669"/>
    <property type="project" value="InterPro"/>
</dbReference>
<feature type="coiled-coil region" evidence="4">
    <location>
        <begin position="63"/>
        <end position="132"/>
    </location>
</feature>
<dbReference type="EMBL" id="CM015714">
    <property type="protein sequence ID" value="KAF3687147.1"/>
    <property type="molecule type" value="Genomic_DNA"/>
</dbReference>
<reference evidence="8" key="2">
    <citation type="submission" date="2019-02" db="EMBL/GenBank/DDBJ databases">
        <title>Opniocepnalus argus Var Kimnra genome.</title>
        <authorList>
            <person name="Zhou C."/>
            <person name="Xiao S."/>
        </authorList>
    </citation>
    <scope>NUCLEOTIDE SEQUENCE [LARGE SCALE GENOMIC DNA]</scope>
</reference>
<evidence type="ECO:0000256" key="3">
    <source>
        <dbReference type="ARBA" id="ARBA00023054"/>
    </source>
</evidence>
<feature type="coiled-coil region" evidence="4">
    <location>
        <begin position="221"/>
        <end position="369"/>
    </location>
</feature>
<evidence type="ECO:0000256" key="5">
    <source>
        <dbReference type="SAM" id="MobiDB-lite"/>
    </source>
</evidence>
<evidence type="ECO:0000313" key="8">
    <source>
        <dbReference type="Proteomes" id="UP000503349"/>
    </source>
</evidence>
<dbReference type="GO" id="GO:0005882">
    <property type="term" value="C:intermediate filament"/>
    <property type="evidence" value="ECO:0007669"/>
    <property type="project" value="UniProtKB-KW"/>
</dbReference>
<evidence type="ECO:0000259" key="6">
    <source>
        <dbReference type="PROSITE" id="PS51842"/>
    </source>
</evidence>
<keyword evidence="3 4" id="KW-0175">Coiled coil</keyword>
<dbReference type="Proteomes" id="UP000503349">
    <property type="component" value="Chromosome 3"/>
</dbReference>
<dbReference type="PANTHER" id="PTHR23239">
    <property type="entry name" value="INTERMEDIATE FILAMENT"/>
    <property type="match status" value="1"/>
</dbReference>
<sequence>MYSYSQGFSSVPRSKSVSVYGGSGGRNVKVSYASNNLRSGFDLSTALGGDSGAAVSGNDKVTMQNLNDRLASYMEKVHSLEAANAKLERQIREWHEKQTPTVRDYSKYYAIIEDLRKKINLATLDNARLMLQIDNARLAAEDFRIKFENELAVRMSVESDIAGLRRVLDELTMARSDLEMQLEGLKEELVYLKKNHEEELAISRSNVSASSVNVEVDARPQEDLSMLLNEIRNQYEGINEKNRSQMEAWYKGKFDELNKQVVSSTEILQTSRSEINELKRTLQSLQIELQSQLSLKSALEGTLAETESSYNQQLSQHQKKVNALESELSQMKADIERQSAEYEILLSVKTRLEMEIAEYRRLLDGEDQKKTVITKTQVKEVKEVKQEVKPQPVITQRTRVVIEEIVDGQVVSRKEDVGTEVIKK</sequence>
<proteinExistence type="predicted"/>
<feature type="region of interest" description="Disordered" evidence="5">
    <location>
        <begin position="1"/>
        <end position="20"/>
    </location>
</feature>
<dbReference type="PANTHER" id="PTHR23239:SF180">
    <property type="entry name" value="KERATIN, TYPE I CYTOSKELETAL 17"/>
    <property type="match status" value="1"/>
</dbReference>
<dbReference type="PRINTS" id="PR01248">
    <property type="entry name" value="TYPE1KERATIN"/>
</dbReference>
<feature type="coiled-coil region" evidence="4">
    <location>
        <begin position="161"/>
        <end position="195"/>
    </location>
</feature>
<dbReference type="InterPro" id="IPR002957">
    <property type="entry name" value="Keratin_I"/>
</dbReference>
<gene>
    <name evidence="7" type="ORF">EXN66_Car002819</name>
</gene>
<keyword evidence="1" id="KW-0416">Keratin</keyword>
<dbReference type="SMART" id="SM01391">
    <property type="entry name" value="Filament"/>
    <property type="match status" value="1"/>
</dbReference>